<protein>
    <submittedName>
        <fullName evidence="4">Glycosyl transferase, group 1</fullName>
    </submittedName>
</protein>
<dbReference type="Pfam" id="PF13439">
    <property type="entry name" value="Glyco_transf_4"/>
    <property type="match status" value="1"/>
</dbReference>
<name>A0A0G0ZCN9_9BACT</name>
<organism evidence="4 5">
    <name type="scientific">Candidatus Azambacteria bacterium GW2011_GWA1_42_19</name>
    <dbReference type="NCBI Taxonomy" id="1618609"/>
    <lineage>
        <taxon>Bacteria</taxon>
        <taxon>Candidatus Azamiibacteriota</taxon>
    </lineage>
</organism>
<dbReference type="PATRIC" id="fig|1618609.3.peg.107"/>
<dbReference type="AlphaFoldDB" id="A0A0G0ZCN9"/>
<evidence type="ECO:0000313" key="4">
    <source>
        <dbReference type="EMBL" id="KKS46467.1"/>
    </source>
</evidence>
<gene>
    <name evidence="4" type="ORF">UV10_C0002G0005</name>
</gene>
<dbReference type="InterPro" id="IPR028098">
    <property type="entry name" value="Glyco_trans_4-like_N"/>
</dbReference>
<keyword evidence="4" id="KW-0808">Transferase</keyword>
<dbReference type="GO" id="GO:0016757">
    <property type="term" value="F:glycosyltransferase activity"/>
    <property type="evidence" value="ECO:0007669"/>
    <property type="project" value="InterPro"/>
</dbReference>
<feature type="domain" description="Glycosyl transferase family 1" evidence="2">
    <location>
        <begin position="223"/>
        <end position="373"/>
    </location>
</feature>
<keyword evidence="1" id="KW-0472">Membrane</keyword>
<accession>A0A0G0ZCN9</accession>
<dbReference type="InterPro" id="IPR001296">
    <property type="entry name" value="Glyco_trans_1"/>
</dbReference>
<dbReference type="PANTHER" id="PTHR12526:SF630">
    <property type="entry name" value="GLYCOSYLTRANSFERASE"/>
    <property type="match status" value="1"/>
</dbReference>
<dbReference type="EMBL" id="LCDE01000002">
    <property type="protein sequence ID" value="KKS46467.1"/>
    <property type="molecule type" value="Genomic_DNA"/>
</dbReference>
<dbReference type="Proteomes" id="UP000034951">
    <property type="component" value="Unassembled WGS sequence"/>
</dbReference>
<dbReference type="PANTHER" id="PTHR12526">
    <property type="entry name" value="GLYCOSYLTRANSFERASE"/>
    <property type="match status" value="1"/>
</dbReference>
<reference evidence="4 5" key="1">
    <citation type="journal article" date="2015" name="Nature">
        <title>rRNA introns, odd ribosomes, and small enigmatic genomes across a large radiation of phyla.</title>
        <authorList>
            <person name="Brown C.T."/>
            <person name="Hug L.A."/>
            <person name="Thomas B.C."/>
            <person name="Sharon I."/>
            <person name="Castelle C.J."/>
            <person name="Singh A."/>
            <person name="Wilkins M.J."/>
            <person name="Williams K.H."/>
            <person name="Banfield J.F."/>
        </authorList>
    </citation>
    <scope>NUCLEOTIDE SEQUENCE [LARGE SCALE GENOMIC DNA]</scope>
</reference>
<keyword evidence="1" id="KW-0812">Transmembrane</keyword>
<feature type="transmembrane region" description="Helical" evidence="1">
    <location>
        <begin position="97"/>
        <end position="121"/>
    </location>
</feature>
<evidence type="ECO:0000256" key="1">
    <source>
        <dbReference type="SAM" id="Phobius"/>
    </source>
</evidence>
<dbReference type="SUPFAM" id="SSF53756">
    <property type="entry name" value="UDP-Glycosyltransferase/glycogen phosphorylase"/>
    <property type="match status" value="1"/>
</dbReference>
<keyword evidence="1" id="KW-1133">Transmembrane helix</keyword>
<proteinExistence type="predicted"/>
<evidence type="ECO:0000259" key="3">
    <source>
        <dbReference type="Pfam" id="PF13439"/>
    </source>
</evidence>
<dbReference type="Pfam" id="PF00534">
    <property type="entry name" value="Glycos_transf_1"/>
    <property type="match status" value="1"/>
</dbReference>
<feature type="domain" description="Glycosyltransferase subfamily 4-like N-terminal" evidence="3">
    <location>
        <begin position="23"/>
        <end position="194"/>
    </location>
</feature>
<sequence>MGLNKPKINTMKKILFIITKSEMGGAQRFLYELVTHLDAQMYVILVAAGRNGELFEKLFKKDIKTARIRNFSNIPGIKNFLAFIEIFNLLRKFRPDILYLLSSEAGFIGSLAGSFYSLLFWRENLKIIYRIGGWAFKEPHNIFIKKIYLWSEKFSSVLKDIIIVNSEFDRQLAIKNKITKPNKITTIYNGISLNEIKFFLTEEAKKFINSKILYSKFYILNSILIGTIANLYKNKGLEFLVKTMSVIKGQMSNVTLMIIGDGPERKNLEKLIKKYKLKNNVFLLGAIPDAYKYLKALDLFVLPSIKEGQPWVILEAMAAEVPIVATNIAGIPEMIENGKSGLLVEPADPAALANAIEKMLAHPSLAQECIKNASIVVKEKFNITEMMEKNEKLF</sequence>
<comment type="caution">
    <text evidence="4">The sequence shown here is derived from an EMBL/GenBank/DDBJ whole genome shotgun (WGS) entry which is preliminary data.</text>
</comment>
<evidence type="ECO:0000313" key="5">
    <source>
        <dbReference type="Proteomes" id="UP000034951"/>
    </source>
</evidence>
<dbReference type="Gene3D" id="3.40.50.2000">
    <property type="entry name" value="Glycogen Phosphorylase B"/>
    <property type="match status" value="2"/>
</dbReference>
<evidence type="ECO:0000259" key="2">
    <source>
        <dbReference type="Pfam" id="PF00534"/>
    </source>
</evidence>